<dbReference type="PANTHER" id="PTHR18887">
    <property type="entry name" value="GOLGI-ASSOCIATED PROTEIN GCP360-RELATED"/>
    <property type="match status" value="1"/>
</dbReference>
<dbReference type="InterPro" id="IPR026202">
    <property type="entry name" value="GOLGB1"/>
</dbReference>
<gene>
    <name evidence="3" type="primary">Lama3_0</name>
    <name evidence="3" type="ORF">GTO96_0000340</name>
</gene>
<feature type="region of interest" description="Disordered" evidence="2">
    <location>
        <begin position="225"/>
        <end position="278"/>
    </location>
</feature>
<keyword evidence="1" id="KW-0175">Coiled coil</keyword>
<evidence type="ECO:0000313" key="4">
    <source>
        <dbReference type="Proteomes" id="UP000886611"/>
    </source>
</evidence>
<dbReference type="Proteomes" id="UP000886611">
    <property type="component" value="Unassembled WGS sequence"/>
</dbReference>
<dbReference type="Gene3D" id="1.10.287.1490">
    <property type="match status" value="1"/>
</dbReference>
<feature type="non-terminal residue" evidence="3">
    <location>
        <position position="913"/>
    </location>
</feature>
<dbReference type="GO" id="GO:0005794">
    <property type="term" value="C:Golgi apparatus"/>
    <property type="evidence" value="ECO:0007669"/>
    <property type="project" value="InterPro"/>
</dbReference>
<proteinExistence type="predicted"/>
<organism evidence="3 4">
    <name type="scientific">Polypterus senegalus</name>
    <name type="common">Senegal bichir</name>
    <dbReference type="NCBI Taxonomy" id="55291"/>
    <lineage>
        <taxon>Eukaryota</taxon>
        <taxon>Metazoa</taxon>
        <taxon>Chordata</taxon>
        <taxon>Craniata</taxon>
        <taxon>Vertebrata</taxon>
        <taxon>Euteleostomi</taxon>
        <taxon>Actinopterygii</taxon>
        <taxon>Polypteriformes</taxon>
        <taxon>Polypteridae</taxon>
        <taxon>Polypterus</taxon>
    </lineage>
</organism>
<sequence>MRRLQLEKDNMQSKLDAEKHIMRAQIRDLMGKHENEVKVIREKFETELSEKNIAYMLLQEQILENGNQSKSSEVEKGFTVDGDYAQRIVELEAQAKAKTEEASKSEAKYLKMKAWSKSKIKQLEDELRKAQSGSASLDIIALRNKITELEEERDEVQEKLDQYHALKRQNDELMAKLELYEEQQRKLQADLEQVTKRAASQDDWFFPGCSDPALVTRQQELEEELAQAQGLQQQRRGHKQAGSSTPNHQDDFEFDGKQCYENPNITLESNDSADGENMGGLRSVVEELELERNQLQEQILVLEERCQNLEDRLQLQARIESLQSETERLQSQLANVRSQQTRDAEKHHMLVSNLNEQLKGINEKNDILEMSLTEKVQMLFQTSAKLEETENLRDALKEREIYTKELGEKLGQSELNSQKQEVVLEELQQDLDQTNEELDKLNTTHLEERSQLIHDLQSCEREIDNLKDVVSEKEKEIVSLTANMSEYSEQVLQLKQQIRYKEEEIGEMETALNNAERQAQIIKETQSLDEQTVNSKLSALLEQLQKMETDLNETRTLKEGKCIEVEELLKQARDNNEIIQNLRTEIQKLNGLHSGHIVECEAQIASLKEQITLYSKRIQDKDDQHQSEAESLRSRLEEASNAYKSVGSQLEEKKEMVSNLEVELKTYKDKCNQLTSDLLQKEEELKSITQQLANQLDNENKIRVSINDELQTIHGNRLKEVERDAEEKNNKLNQELQSKDVAYKLLQEDVSRLNTELSALKNEREHLQAIAEQKEVEILEQAKLVNEINERVASILEDKANGQNQLKEALSENEKYKNEAMECRTLNMSQSCLIQEMQVKMNSNVSQLFEYEQIIAGLQKEKEALDLRVSDLSFLWSKMKKMLGKKQMNVFIFQSCFQIVRKRQKILKIICRV</sequence>
<feature type="coiled-coil region" evidence="1">
    <location>
        <begin position="278"/>
        <end position="868"/>
    </location>
</feature>
<evidence type="ECO:0000256" key="2">
    <source>
        <dbReference type="SAM" id="MobiDB-lite"/>
    </source>
</evidence>
<protein>
    <submittedName>
        <fullName evidence="3">LAMA3 protein</fullName>
    </submittedName>
</protein>
<evidence type="ECO:0000313" key="3">
    <source>
        <dbReference type="EMBL" id="KAG2462336.1"/>
    </source>
</evidence>
<evidence type="ECO:0000256" key="1">
    <source>
        <dbReference type="SAM" id="Coils"/>
    </source>
</evidence>
<keyword evidence="4" id="KW-1185">Reference proteome</keyword>
<dbReference type="EMBL" id="JAATIS010004040">
    <property type="protein sequence ID" value="KAG2462336.1"/>
    <property type="molecule type" value="Genomic_DNA"/>
</dbReference>
<feature type="compositionally biased region" description="Polar residues" evidence="2">
    <location>
        <begin position="261"/>
        <end position="272"/>
    </location>
</feature>
<reference evidence="3 4" key="1">
    <citation type="journal article" date="2021" name="Cell">
        <title>Tracing the genetic footprints of vertebrate landing in non-teleost ray-finned fishes.</title>
        <authorList>
            <person name="Bi X."/>
            <person name="Wang K."/>
            <person name="Yang L."/>
            <person name="Pan H."/>
            <person name="Jiang H."/>
            <person name="Wei Q."/>
            <person name="Fang M."/>
            <person name="Yu H."/>
            <person name="Zhu C."/>
            <person name="Cai Y."/>
            <person name="He Y."/>
            <person name="Gan X."/>
            <person name="Zeng H."/>
            <person name="Yu D."/>
            <person name="Zhu Y."/>
            <person name="Jiang H."/>
            <person name="Qiu Q."/>
            <person name="Yang H."/>
            <person name="Zhang Y.E."/>
            <person name="Wang W."/>
            <person name="Zhu M."/>
            <person name="He S."/>
            <person name="Zhang G."/>
        </authorList>
    </citation>
    <scope>NUCLEOTIDE SEQUENCE [LARGE SCALE GENOMIC DNA]</scope>
    <source>
        <strain evidence="3">Bchr_013</strain>
    </source>
</reference>
<feature type="non-terminal residue" evidence="3">
    <location>
        <position position="1"/>
    </location>
</feature>
<comment type="caution">
    <text evidence="3">The sequence shown here is derived from an EMBL/GenBank/DDBJ whole genome shotgun (WGS) entry which is preliminary data.</text>
</comment>
<accession>A0A8X7X6I5</accession>
<dbReference type="AlphaFoldDB" id="A0A8X7X6I5"/>
<dbReference type="PANTHER" id="PTHR18887:SF4">
    <property type="entry name" value="GOLGIN SUBFAMILY B MEMBER 1-LIKE"/>
    <property type="match status" value="1"/>
</dbReference>
<name>A0A8X7X6I5_POLSE</name>
<feature type="compositionally biased region" description="Basic and acidic residues" evidence="2">
    <location>
        <begin position="248"/>
        <end position="258"/>
    </location>
</feature>